<proteinExistence type="inferred from homology"/>
<dbReference type="InterPro" id="IPR016161">
    <property type="entry name" value="Ald_DH/histidinol_DH"/>
</dbReference>
<dbReference type="InterPro" id="IPR016162">
    <property type="entry name" value="Ald_DH_N"/>
</dbReference>
<organism evidence="4 5">
    <name type="scientific">Luteipulveratus mongoliensis</name>
    <dbReference type="NCBI Taxonomy" id="571913"/>
    <lineage>
        <taxon>Bacteria</taxon>
        <taxon>Bacillati</taxon>
        <taxon>Actinomycetota</taxon>
        <taxon>Actinomycetes</taxon>
        <taxon>Micrococcales</taxon>
        <taxon>Dermacoccaceae</taxon>
        <taxon>Luteipulveratus</taxon>
    </lineage>
</organism>
<evidence type="ECO:0000256" key="2">
    <source>
        <dbReference type="ARBA" id="ARBA00023002"/>
    </source>
</evidence>
<feature type="domain" description="Aldehyde dehydrogenase" evidence="3">
    <location>
        <begin position="218"/>
        <end position="357"/>
    </location>
</feature>
<dbReference type="EMBL" id="CP011112">
    <property type="protein sequence ID" value="AKU17587.1"/>
    <property type="molecule type" value="Genomic_DNA"/>
</dbReference>
<dbReference type="AlphaFoldDB" id="A0A0K1JLJ4"/>
<protein>
    <submittedName>
        <fullName evidence="4">Aldehyde dehydrogenase</fullName>
    </submittedName>
</protein>
<dbReference type="PATRIC" id="fig|571913.6.peg.4037"/>
<name>A0A0K1JLJ4_9MICO</name>
<dbReference type="InterPro" id="IPR015590">
    <property type="entry name" value="Aldehyde_DH_dom"/>
</dbReference>
<evidence type="ECO:0000313" key="4">
    <source>
        <dbReference type="EMBL" id="AKU17587.1"/>
    </source>
</evidence>
<accession>A0A0K1JLJ4</accession>
<dbReference type="STRING" id="571913.VV02_19935"/>
<dbReference type="SUPFAM" id="SSF53720">
    <property type="entry name" value="ALDH-like"/>
    <property type="match status" value="1"/>
</dbReference>
<keyword evidence="5" id="KW-1185">Reference proteome</keyword>
<dbReference type="PANTHER" id="PTHR42804:SF1">
    <property type="entry name" value="ALDEHYDE DEHYDROGENASE-RELATED"/>
    <property type="match status" value="1"/>
</dbReference>
<dbReference type="Pfam" id="PF00171">
    <property type="entry name" value="Aldedh"/>
    <property type="match status" value="1"/>
</dbReference>
<reference evidence="4 5" key="1">
    <citation type="submission" date="2015-03" db="EMBL/GenBank/DDBJ databases">
        <title>Luteipulveratus halotolerans sp. nov., a novel actinobacterium (Dermacoccaceae) from Sarawak, Malaysia.</title>
        <authorList>
            <person name="Juboi H."/>
            <person name="Basik A."/>
            <person name="Shamsul S.S."/>
            <person name="Arnold P."/>
            <person name="Schmitt E.K."/>
            <person name="Sanglier J.-J."/>
            <person name="Yeo T."/>
        </authorList>
    </citation>
    <scope>NUCLEOTIDE SEQUENCE [LARGE SCALE GENOMIC DNA]</scope>
    <source>
        <strain evidence="4 5">MN07-A0370</strain>
    </source>
</reference>
<dbReference type="InterPro" id="IPR016163">
    <property type="entry name" value="Ald_DH_C"/>
</dbReference>
<dbReference type="Gene3D" id="3.40.309.10">
    <property type="entry name" value="Aldehyde Dehydrogenase, Chain A, domain 2"/>
    <property type="match status" value="1"/>
</dbReference>
<dbReference type="GO" id="GO:0016620">
    <property type="term" value="F:oxidoreductase activity, acting on the aldehyde or oxo group of donors, NAD or NADP as acceptor"/>
    <property type="evidence" value="ECO:0007669"/>
    <property type="project" value="InterPro"/>
</dbReference>
<dbReference type="OrthoDB" id="136308at2"/>
<dbReference type="Proteomes" id="UP000066480">
    <property type="component" value="Chromosome"/>
</dbReference>
<comment type="similarity">
    <text evidence="1">Belongs to the aldehyde dehydrogenase family.</text>
</comment>
<evidence type="ECO:0000256" key="1">
    <source>
        <dbReference type="ARBA" id="ARBA00009986"/>
    </source>
</evidence>
<evidence type="ECO:0000259" key="3">
    <source>
        <dbReference type="Pfam" id="PF00171"/>
    </source>
</evidence>
<dbReference type="KEGG" id="lmoi:VV02_19935"/>
<evidence type="ECO:0000313" key="5">
    <source>
        <dbReference type="Proteomes" id="UP000066480"/>
    </source>
</evidence>
<gene>
    <name evidence="4" type="ORF">VV02_19935</name>
</gene>
<dbReference type="Gene3D" id="3.40.605.10">
    <property type="entry name" value="Aldehyde Dehydrogenase, Chain A, domain 1"/>
    <property type="match status" value="1"/>
</dbReference>
<dbReference type="PANTHER" id="PTHR42804">
    <property type="entry name" value="ALDEHYDE DEHYDROGENASE"/>
    <property type="match status" value="1"/>
</dbReference>
<sequence>MTTTPVPLELTNDLRASLDADIEELSVGVQAWADLPLADRAALLRRTQDSVGTHAERWAEAAVAAKQTPDNLAGEEYLSGPYVTLANLDSIARNLALLAEGKSPAAGLKTGTAPGGRTTVRVLPGNAKEWLLLNGFTADVWLEPGVSTKDLVADAGLGARETGRNNGVGVVLGAGNISSIGPLDVLYELVAHNRTSILKLNPTFASLLPILNDAFAPLVDAGLMRVVNGAAEVGSYLTGHPKISHIHITGSGITHDAIVWGTGPEADARRTAGTPLLEKEITSELGGVSPIIVVPGDWSKSDLAFQAENVVTQRLHNSGHNCIAGQALILSEDWAQRDAFLAEIRTLMESLPAREPWYPGSERKLTAARESYPTAEDHSGRLLVEVSDETSQDLLTTEYFAPVLGHVSLPGSGAEFLRAAVEFADKRLDGSLGASLIVSPGDRRKMGADFDNAIADLHYGTIGINAWSAFGFLSHGVPWGAYPGNTVAHVGSGIGVVHNSHLLSGTERTVINGPFRPFPRSWTRGELAMTPKPPWFVTAKTGSQTAQRLTQFGSKPGWRRVPGIVLSALRG</sequence>
<keyword evidence="2" id="KW-0560">Oxidoreductase</keyword>
<dbReference type="RefSeq" id="WP_052594356.1">
    <property type="nucleotide sequence ID" value="NZ_CP011112.1"/>
</dbReference>